<keyword evidence="2" id="KW-0862">Zinc</keyword>
<evidence type="ECO:0000313" key="7">
    <source>
        <dbReference type="EMBL" id="PMD27956.1"/>
    </source>
</evidence>
<reference evidence="7 8" key="1">
    <citation type="submission" date="2016-05" db="EMBL/GenBank/DDBJ databases">
        <title>A degradative enzymes factory behind the ericoid mycorrhizal symbiosis.</title>
        <authorList>
            <consortium name="DOE Joint Genome Institute"/>
            <person name="Martino E."/>
            <person name="Morin E."/>
            <person name="Grelet G."/>
            <person name="Kuo A."/>
            <person name="Kohler A."/>
            <person name="Daghino S."/>
            <person name="Barry K."/>
            <person name="Choi C."/>
            <person name="Cichocki N."/>
            <person name="Clum A."/>
            <person name="Copeland A."/>
            <person name="Hainaut M."/>
            <person name="Haridas S."/>
            <person name="Labutti K."/>
            <person name="Lindquist E."/>
            <person name="Lipzen A."/>
            <person name="Khouja H.-R."/>
            <person name="Murat C."/>
            <person name="Ohm R."/>
            <person name="Olson A."/>
            <person name="Spatafora J."/>
            <person name="Veneault-Fourrey C."/>
            <person name="Henrissat B."/>
            <person name="Grigoriev I."/>
            <person name="Martin F."/>
            <person name="Perotto S."/>
        </authorList>
    </citation>
    <scope>NUCLEOTIDE SEQUENCE [LARGE SCALE GENOMIC DNA]</scope>
    <source>
        <strain evidence="7 8">UAMH 7357</strain>
    </source>
</reference>
<keyword evidence="6" id="KW-0539">Nucleus</keyword>
<proteinExistence type="predicted"/>
<keyword evidence="8" id="KW-1185">Reference proteome</keyword>
<evidence type="ECO:0000313" key="8">
    <source>
        <dbReference type="Proteomes" id="UP000235672"/>
    </source>
</evidence>
<gene>
    <name evidence="7" type="ORF">NA56DRAFT_684372</name>
</gene>
<evidence type="ECO:0000256" key="5">
    <source>
        <dbReference type="ARBA" id="ARBA00023163"/>
    </source>
</evidence>
<dbReference type="Pfam" id="PF11951">
    <property type="entry name" value="Fungal_trans_2"/>
    <property type="match status" value="1"/>
</dbReference>
<keyword evidence="3" id="KW-0805">Transcription regulation</keyword>
<keyword evidence="4" id="KW-0238">DNA-binding</keyword>
<dbReference type="PANTHER" id="PTHR36206">
    <property type="entry name" value="ASPERCRYPTIN BIOSYNTHESIS CLUSTER-SPECIFIC TRANSCRIPTION REGULATOR ATNN-RELATED"/>
    <property type="match status" value="1"/>
</dbReference>
<protein>
    <recommendedName>
        <fullName evidence="9">Zn(2)-C6 fungal-type domain-containing protein</fullName>
    </recommendedName>
</protein>
<evidence type="ECO:0000256" key="2">
    <source>
        <dbReference type="ARBA" id="ARBA00022833"/>
    </source>
</evidence>
<evidence type="ECO:0000256" key="1">
    <source>
        <dbReference type="ARBA" id="ARBA00022723"/>
    </source>
</evidence>
<evidence type="ECO:0000256" key="3">
    <source>
        <dbReference type="ARBA" id="ARBA00023015"/>
    </source>
</evidence>
<evidence type="ECO:0000256" key="4">
    <source>
        <dbReference type="ARBA" id="ARBA00023125"/>
    </source>
</evidence>
<keyword evidence="1" id="KW-0479">Metal-binding</keyword>
<dbReference type="AlphaFoldDB" id="A0A2J6QNW0"/>
<evidence type="ECO:0000256" key="6">
    <source>
        <dbReference type="ARBA" id="ARBA00023242"/>
    </source>
</evidence>
<sequence>MGETERPTFVNGAALSARLLWQLVSQTRVVISVLKTDRVVRRKVSLQTIYSSNDQCSRDRLRTSRNGSTTSLTITHTMKRKKSRWRRSTSKKSFSCYLCSLENTKCNDRPPPYTEYTHYSQKCSLLCLPIQNTHPPTPPLRRSSLPYIRRGALYLFSNPPPQLPSFPISQRDAYYFQYLVSKFSSPSSADFSSPIWSLLLQVSHIEPSLRHLVLATAMMHQGRYVNICVDYSSIISSLHTLASNHYSKAVRLLSQRIANVKGRADTVTWELAFMACYLFTEFQSILGNEKCARVWLRKGFRLLKGALCFFGESFEGEGWGLPRGVRETAVAFGSLGLCDVELG</sequence>
<organism evidence="7 8">
    <name type="scientific">Hyaloscypha hepaticicola</name>
    <dbReference type="NCBI Taxonomy" id="2082293"/>
    <lineage>
        <taxon>Eukaryota</taxon>
        <taxon>Fungi</taxon>
        <taxon>Dikarya</taxon>
        <taxon>Ascomycota</taxon>
        <taxon>Pezizomycotina</taxon>
        <taxon>Leotiomycetes</taxon>
        <taxon>Helotiales</taxon>
        <taxon>Hyaloscyphaceae</taxon>
        <taxon>Hyaloscypha</taxon>
    </lineage>
</organism>
<dbReference type="GO" id="GO:0046872">
    <property type="term" value="F:metal ion binding"/>
    <property type="evidence" value="ECO:0007669"/>
    <property type="project" value="UniProtKB-KW"/>
</dbReference>
<dbReference type="Proteomes" id="UP000235672">
    <property type="component" value="Unassembled WGS sequence"/>
</dbReference>
<dbReference type="PANTHER" id="PTHR36206:SF4">
    <property type="entry name" value="HYPOTHETICAL CONSERVED PROTEIN (EUROFUNG)-RELATED"/>
    <property type="match status" value="1"/>
</dbReference>
<dbReference type="GO" id="GO:0003677">
    <property type="term" value="F:DNA binding"/>
    <property type="evidence" value="ECO:0007669"/>
    <property type="project" value="UniProtKB-KW"/>
</dbReference>
<dbReference type="InterPro" id="IPR021858">
    <property type="entry name" value="Fun_TF"/>
</dbReference>
<dbReference type="OrthoDB" id="3516997at2759"/>
<evidence type="ECO:0008006" key="9">
    <source>
        <dbReference type="Google" id="ProtNLM"/>
    </source>
</evidence>
<name>A0A2J6QNW0_9HELO</name>
<keyword evidence="5" id="KW-0804">Transcription</keyword>
<dbReference type="EMBL" id="KZ613465">
    <property type="protein sequence ID" value="PMD27956.1"/>
    <property type="molecule type" value="Genomic_DNA"/>
</dbReference>
<accession>A0A2J6QNW0</accession>
<dbReference type="InterPro" id="IPR052360">
    <property type="entry name" value="Transcr_Regulatory_Proteins"/>
</dbReference>